<evidence type="ECO:0000256" key="4">
    <source>
        <dbReference type="ARBA" id="ARBA00022679"/>
    </source>
</evidence>
<dbReference type="AlphaFoldDB" id="A0A5C6Q3F0"/>
<comment type="similarity">
    <text evidence="2">Belongs to the DsrE/TusD family.</text>
</comment>
<dbReference type="GO" id="GO:0002143">
    <property type="term" value="P:tRNA wobble position uridine thiolation"/>
    <property type="evidence" value="ECO:0007669"/>
    <property type="project" value="TreeGrafter"/>
</dbReference>
<dbReference type="EMBL" id="VOLQ01000045">
    <property type="protein sequence ID" value="TWX63359.1"/>
    <property type="molecule type" value="Genomic_DNA"/>
</dbReference>
<dbReference type="GO" id="GO:0097163">
    <property type="term" value="F:sulfur carrier activity"/>
    <property type="evidence" value="ECO:0007669"/>
    <property type="project" value="TreeGrafter"/>
</dbReference>
<evidence type="ECO:0000256" key="3">
    <source>
        <dbReference type="ARBA" id="ARBA00022490"/>
    </source>
</evidence>
<dbReference type="EMBL" id="VOLR01000018">
    <property type="protein sequence ID" value="TWX57540.1"/>
    <property type="molecule type" value="Genomic_DNA"/>
</dbReference>
<comment type="subcellular location">
    <subcellularLocation>
        <location evidence="1">Cytoplasm</location>
    </subcellularLocation>
</comment>
<dbReference type="NCBIfam" id="TIGR03012">
    <property type="entry name" value="sulf_tusD_dsrE"/>
    <property type="match status" value="1"/>
</dbReference>
<dbReference type="InterPro" id="IPR003787">
    <property type="entry name" value="Sulphur_relay_DsrE/F-like"/>
</dbReference>
<dbReference type="OrthoDB" id="9787483at2"/>
<keyword evidence="4 6" id="KW-0808">Transferase</keyword>
<evidence type="ECO:0000313" key="8">
    <source>
        <dbReference type="Proteomes" id="UP000321917"/>
    </source>
</evidence>
<dbReference type="Pfam" id="PF02635">
    <property type="entry name" value="DsrE"/>
    <property type="match status" value="1"/>
</dbReference>
<evidence type="ECO:0000256" key="2">
    <source>
        <dbReference type="ARBA" id="ARBA00007067"/>
    </source>
</evidence>
<dbReference type="InterPro" id="IPR027396">
    <property type="entry name" value="DsrEFH-like"/>
</dbReference>
<evidence type="ECO:0000313" key="6">
    <source>
        <dbReference type="EMBL" id="TWX63359.1"/>
    </source>
</evidence>
<dbReference type="SUPFAM" id="SSF75169">
    <property type="entry name" value="DsrEFH-like"/>
    <property type="match status" value="1"/>
</dbReference>
<name>A0A5C6Q3F0_9GAMM</name>
<dbReference type="RefSeq" id="WP_146799944.1">
    <property type="nucleotide sequence ID" value="NZ_VOLP01000017.1"/>
</dbReference>
<keyword evidence="3" id="KW-0963">Cytoplasm</keyword>
<evidence type="ECO:0000256" key="1">
    <source>
        <dbReference type="ARBA" id="ARBA00004496"/>
    </source>
</evidence>
<dbReference type="NCBIfam" id="NF001237">
    <property type="entry name" value="PRK00207.1"/>
    <property type="match status" value="1"/>
</dbReference>
<dbReference type="PANTHER" id="PTHR34874:SF3">
    <property type="entry name" value="SULFURTRANSFERASE TUSD"/>
    <property type="match status" value="1"/>
</dbReference>
<dbReference type="GO" id="GO:0016783">
    <property type="term" value="F:sulfurtransferase activity"/>
    <property type="evidence" value="ECO:0007669"/>
    <property type="project" value="InterPro"/>
</dbReference>
<protein>
    <submittedName>
        <fullName evidence="6">Sulfurtransferase complex subunit TusD</fullName>
    </submittedName>
</protein>
<keyword evidence="7" id="KW-1185">Reference proteome</keyword>
<evidence type="ECO:0000313" key="5">
    <source>
        <dbReference type="EMBL" id="TWX57540.1"/>
    </source>
</evidence>
<sequence>MKKLAFVITTPPNSNLTATAINMVTAALKSGIDVVGVFFYQDGVLNGSQLLALPNDEYQAHRQWQQLHHDYSLPLHLCATAAEKRGLSDDVSDSQVDTIHQAFTLSGLGELVELNVNADRLIQL</sequence>
<dbReference type="InterPro" id="IPR017463">
    <property type="entry name" value="Sulphur_relay_TusD/DsrE"/>
</dbReference>
<dbReference type="PANTHER" id="PTHR34874">
    <property type="entry name" value="PROTEIN YCHN"/>
    <property type="match status" value="1"/>
</dbReference>
<dbReference type="Proteomes" id="UP000321917">
    <property type="component" value="Unassembled WGS sequence"/>
</dbReference>
<dbReference type="GO" id="GO:1990228">
    <property type="term" value="C:sulfurtransferase complex"/>
    <property type="evidence" value="ECO:0007669"/>
    <property type="project" value="TreeGrafter"/>
</dbReference>
<dbReference type="Proteomes" id="UP000321525">
    <property type="component" value="Unassembled WGS sequence"/>
</dbReference>
<organism evidence="6 8">
    <name type="scientific">Colwellia hornerae</name>
    <dbReference type="NCBI Taxonomy" id="89402"/>
    <lineage>
        <taxon>Bacteria</taxon>
        <taxon>Pseudomonadati</taxon>
        <taxon>Pseudomonadota</taxon>
        <taxon>Gammaproteobacteria</taxon>
        <taxon>Alteromonadales</taxon>
        <taxon>Colwelliaceae</taxon>
        <taxon>Colwellia</taxon>
    </lineage>
</organism>
<comment type="caution">
    <text evidence="6">The sequence shown here is derived from an EMBL/GenBank/DDBJ whole genome shotgun (WGS) entry which is preliminary data.</text>
</comment>
<gene>
    <name evidence="6" type="primary">tusD</name>
    <name evidence="5" type="ORF">ESZ26_13175</name>
    <name evidence="6" type="ORF">ESZ27_16890</name>
</gene>
<dbReference type="Gene3D" id="3.40.1260.10">
    <property type="entry name" value="DsrEFH-like"/>
    <property type="match status" value="1"/>
</dbReference>
<accession>A0A5C6Q3F0</accession>
<proteinExistence type="inferred from homology"/>
<evidence type="ECO:0000313" key="7">
    <source>
        <dbReference type="Proteomes" id="UP000321525"/>
    </source>
</evidence>
<reference evidence="6 8" key="1">
    <citation type="submission" date="2019-07" db="EMBL/GenBank/DDBJ databases">
        <title>Genomes of sea-ice associated Colwellia species.</title>
        <authorList>
            <person name="Bowman J.P."/>
        </authorList>
    </citation>
    <scope>NUCLEOTIDE SEQUENCE [LARGE SCALE GENOMIC DNA]</scope>
    <source>
        <strain evidence="5 7">ACAM 607</strain>
        <strain evidence="6 8">IC036</strain>
    </source>
</reference>